<reference evidence="12" key="3">
    <citation type="submission" date="2025-04" db="UniProtKB">
        <authorList>
            <consortium name="RefSeq"/>
        </authorList>
    </citation>
    <scope>IDENTIFICATION</scope>
    <source>
        <strain evidence="12">CBS 781.70</strain>
    </source>
</reference>
<dbReference type="FunFam" id="3.90.430.10:FF:000001">
    <property type="entry name" value="Copper fist DNA-binding protein"/>
    <property type="match status" value="1"/>
</dbReference>
<dbReference type="GO" id="GO:0005634">
    <property type="term" value="C:nucleus"/>
    <property type="evidence" value="ECO:0007669"/>
    <property type="project" value="UniProtKB-SubCell"/>
</dbReference>
<dbReference type="GeneID" id="54419488"/>
<dbReference type="AlphaFoldDB" id="A0A6G1GAG6"/>
<comment type="subcellular location">
    <subcellularLocation>
        <location evidence="1">Nucleus</location>
    </subcellularLocation>
</comment>
<keyword evidence="4" id="KW-0186">Copper</keyword>
<keyword evidence="7" id="KW-0539">Nucleus</keyword>
<sequence length="664" mass="72239">MPEVIIDGGIRKKVACGPCIRGHRSSKCNHRDRLMVEVRKPGRPLTSSCPHTEPGCDCVQYKYTYTIPKNSDCHCNGVPIAIPNTVGNSTEASGRAQKRLRKSSITGSTLERGLVADPQLLQQISVDRILSSSDSSRTVSTTSSTDSIPRPTPTTDQNAGTSQSKPEPIRFGFMGIGAPMGQFHNRQDPIGWDAPYPDYYNHEQSAPNRQHRVPPRRANNLNLPWADEHSMQNMEPASRAEDHRHLLSVHGIPPPDHTIHEHSQQPLLQNNFMPMMPAGAQDRFMPQYDNSIDMGMVNPPPEPFSNGYPRMSNATGVPLPVDGVSSPVQYPVTQAAAPFVNDGHNCSCGNGCECIGCPSHPMNSTTMEYVRYHTGFMRDQGGASNFPHQQAPPFDFTNYERFVADPHSTTGPLSPTTEGHAIMGPPSAPTSHSYSQWQTPFTPTLELENFHLQSPFVDQTPISPHATESTIARNLSPELAVLPRSTHPKPQIHHASFTQPDPSFTQSFQSAHNSIGPPVQQDDATRSSTATIPRPTSNPADEEPDFISTSTLSPSDFIVAEYPMPCCGDAPGMCQCGDRCGCPGCLTHNEKARNRAEGTLDVESLERAVASGSCCGGREPEPALDTNGGVRGLKVEGVGTPFSTQHENGVKFEKADEVRRGCCC</sequence>
<dbReference type="GO" id="GO:0006878">
    <property type="term" value="P:intracellular copper ion homeostasis"/>
    <property type="evidence" value="ECO:0007669"/>
    <property type="project" value="TreeGrafter"/>
</dbReference>
<dbReference type="Gene3D" id="3.90.430.10">
    <property type="entry name" value="Copper fist DNA-binding domain"/>
    <property type="match status" value="1"/>
</dbReference>
<dbReference type="GO" id="GO:0006879">
    <property type="term" value="P:intracellular iron ion homeostasis"/>
    <property type="evidence" value="ECO:0007669"/>
    <property type="project" value="TreeGrafter"/>
</dbReference>
<feature type="compositionally biased region" description="Polar residues" evidence="8">
    <location>
        <begin position="407"/>
        <end position="417"/>
    </location>
</feature>
<reference evidence="10 12" key="1">
    <citation type="submission" date="2020-01" db="EMBL/GenBank/DDBJ databases">
        <authorList>
            <consortium name="DOE Joint Genome Institute"/>
            <person name="Haridas S."/>
            <person name="Albert R."/>
            <person name="Binder M."/>
            <person name="Bloem J."/>
            <person name="Labutti K."/>
            <person name="Salamov A."/>
            <person name="Andreopoulos B."/>
            <person name="Baker S.E."/>
            <person name="Barry K."/>
            <person name="Bills G."/>
            <person name="Bluhm B.H."/>
            <person name="Cannon C."/>
            <person name="Castanera R."/>
            <person name="Culley D.E."/>
            <person name="Daum C."/>
            <person name="Ezra D."/>
            <person name="Gonzalez J.B."/>
            <person name="Henrissat B."/>
            <person name="Kuo A."/>
            <person name="Liang C."/>
            <person name="Lipzen A."/>
            <person name="Lutzoni F."/>
            <person name="Magnuson J."/>
            <person name="Mondo S."/>
            <person name="Nolan M."/>
            <person name="Ohm R."/>
            <person name="Pangilinan J."/>
            <person name="Park H.-J."/>
            <person name="Ramirez L."/>
            <person name="Alfaro M."/>
            <person name="Sun H."/>
            <person name="Tritt A."/>
            <person name="Yoshinaga Y."/>
            <person name="Zwiers L.-H."/>
            <person name="Turgeon B.G."/>
            <person name="Goodwin S.B."/>
            <person name="Spatafora J.W."/>
            <person name="Crous P.W."/>
            <person name="Grigoriev I.V."/>
        </authorList>
    </citation>
    <scope>NUCLEOTIDE SEQUENCE</scope>
    <source>
        <strain evidence="10 12">CBS 781.70</strain>
    </source>
</reference>
<evidence type="ECO:0000313" key="10">
    <source>
        <dbReference type="EMBL" id="KAF1815024.1"/>
    </source>
</evidence>
<keyword evidence="6" id="KW-0804">Transcription</keyword>
<proteinExistence type="predicted"/>
<dbReference type="SUPFAM" id="SSF57879">
    <property type="entry name" value="Zinc domain conserved in yeast copper-regulated transcription factors"/>
    <property type="match status" value="1"/>
</dbReference>
<evidence type="ECO:0000256" key="8">
    <source>
        <dbReference type="SAM" id="MobiDB-lite"/>
    </source>
</evidence>
<feature type="region of interest" description="Disordered" evidence="8">
    <location>
        <begin position="130"/>
        <end position="166"/>
    </location>
</feature>
<dbReference type="SMART" id="SM01090">
    <property type="entry name" value="Copper-fist"/>
    <property type="match status" value="1"/>
</dbReference>
<keyword evidence="2" id="KW-0479">Metal-binding</keyword>
<feature type="region of interest" description="Disordered" evidence="8">
    <location>
        <begin position="407"/>
        <end position="437"/>
    </location>
</feature>
<dbReference type="SMART" id="SM00412">
    <property type="entry name" value="Cu_FIST"/>
    <property type="match status" value="1"/>
</dbReference>
<feature type="compositionally biased region" description="Low complexity" evidence="8">
    <location>
        <begin position="130"/>
        <end position="148"/>
    </location>
</feature>
<dbReference type="PRINTS" id="PR00617">
    <property type="entry name" value="COPPERFIST"/>
</dbReference>
<dbReference type="EMBL" id="ML975152">
    <property type="protein sequence ID" value="KAF1815024.1"/>
    <property type="molecule type" value="Genomic_DNA"/>
</dbReference>
<evidence type="ECO:0000256" key="2">
    <source>
        <dbReference type="ARBA" id="ARBA00022723"/>
    </source>
</evidence>
<evidence type="ECO:0000256" key="4">
    <source>
        <dbReference type="ARBA" id="ARBA00023008"/>
    </source>
</evidence>
<evidence type="ECO:0000256" key="7">
    <source>
        <dbReference type="ARBA" id="ARBA00023242"/>
    </source>
</evidence>
<feature type="compositionally biased region" description="Polar residues" evidence="8">
    <location>
        <begin position="153"/>
        <end position="165"/>
    </location>
</feature>
<dbReference type="PROSITE" id="PS50073">
    <property type="entry name" value="COPPER_FIST_2"/>
    <property type="match status" value="1"/>
</dbReference>
<dbReference type="OrthoDB" id="5600085at2759"/>
<dbReference type="GO" id="GO:0045944">
    <property type="term" value="P:positive regulation of transcription by RNA polymerase II"/>
    <property type="evidence" value="ECO:0007669"/>
    <property type="project" value="TreeGrafter"/>
</dbReference>
<dbReference type="GO" id="GO:0000981">
    <property type="term" value="F:DNA-binding transcription factor activity, RNA polymerase II-specific"/>
    <property type="evidence" value="ECO:0007669"/>
    <property type="project" value="TreeGrafter"/>
</dbReference>
<dbReference type="Proteomes" id="UP000504638">
    <property type="component" value="Unplaced"/>
</dbReference>
<evidence type="ECO:0000259" key="9">
    <source>
        <dbReference type="PROSITE" id="PS50073"/>
    </source>
</evidence>
<protein>
    <recommendedName>
        <fullName evidence="9">Copper-fist domain-containing protein</fullName>
    </recommendedName>
</protein>
<keyword evidence="3" id="KW-0862">Zinc</keyword>
<evidence type="ECO:0000256" key="1">
    <source>
        <dbReference type="ARBA" id="ARBA00004123"/>
    </source>
</evidence>
<accession>A0A6G1GAG6</accession>
<feature type="compositionally biased region" description="Polar residues" evidence="8">
    <location>
        <begin position="496"/>
        <end position="513"/>
    </location>
</feature>
<dbReference type="GO" id="GO:0005507">
    <property type="term" value="F:copper ion binding"/>
    <property type="evidence" value="ECO:0007669"/>
    <property type="project" value="InterPro"/>
</dbReference>
<feature type="domain" description="Copper-fist" evidence="9">
    <location>
        <begin position="13"/>
        <end position="45"/>
    </location>
</feature>
<organism evidence="10">
    <name type="scientific">Eremomyces bilateralis CBS 781.70</name>
    <dbReference type="NCBI Taxonomy" id="1392243"/>
    <lineage>
        <taxon>Eukaryota</taxon>
        <taxon>Fungi</taxon>
        <taxon>Dikarya</taxon>
        <taxon>Ascomycota</taxon>
        <taxon>Pezizomycotina</taxon>
        <taxon>Dothideomycetes</taxon>
        <taxon>Dothideomycetes incertae sedis</taxon>
        <taxon>Eremomycetales</taxon>
        <taxon>Eremomycetaceae</taxon>
        <taxon>Eremomyces</taxon>
    </lineage>
</organism>
<name>A0A6G1GAG6_9PEZI</name>
<evidence type="ECO:0000313" key="12">
    <source>
        <dbReference type="RefSeq" id="XP_033536655.1"/>
    </source>
</evidence>
<keyword evidence="11" id="KW-1185">Reference proteome</keyword>
<evidence type="ECO:0000256" key="6">
    <source>
        <dbReference type="ARBA" id="ARBA00023163"/>
    </source>
</evidence>
<dbReference type="Pfam" id="PF00649">
    <property type="entry name" value="Copper-fist"/>
    <property type="match status" value="1"/>
</dbReference>
<dbReference type="PANTHER" id="PTHR28088">
    <property type="entry name" value="TRANSCRIPTIONAL ACTIVATOR HAA1-RELATED"/>
    <property type="match status" value="1"/>
</dbReference>
<evidence type="ECO:0000256" key="5">
    <source>
        <dbReference type="ARBA" id="ARBA00023015"/>
    </source>
</evidence>
<feature type="region of interest" description="Disordered" evidence="8">
    <location>
        <begin position="84"/>
        <end position="104"/>
    </location>
</feature>
<gene>
    <name evidence="10 12" type="ORF">P152DRAFT_456068</name>
</gene>
<dbReference type="PANTHER" id="PTHR28088:SF9">
    <property type="entry name" value="TRANSCRIPTION FACTOR GRISEA, PUTATIVE (AFU_ORTHOLOGUE AFUA_1G13190)-RELATED"/>
    <property type="match status" value="1"/>
</dbReference>
<keyword evidence="5" id="KW-0805">Transcription regulation</keyword>
<dbReference type="InterPro" id="IPR001083">
    <property type="entry name" value="Cu_fist_DNA-bd_dom"/>
</dbReference>
<evidence type="ECO:0000313" key="11">
    <source>
        <dbReference type="Proteomes" id="UP000504638"/>
    </source>
</evidence>
<evidence type="ECO:0000256" key="3">
    <source>
        <dbReference type="ARBA" id="ARBA00022833"/>
    </source>
</evidence>
<dbReference type="InterPro" id="IPR051763">
    <property type="entry name" value="Copper_Homeo_Regul"/>
</dbReference>
<dbReference type="InterPro" id="IPR036395">
    <property type="entry name" value="Cu_fist_DNA-bd_dom_sf"/>
</dbReference>
<dbReference type="GO" id="GO:0000978">
    <property type="term" value="F:RNA polymerase II cis-regulatory region sequence-specific DNA binding"/>
    <property type="evidence" value="ECO:0007669"/>
    <property type="project" value="TreeGrafter"/>
</dbReference>
<dbReference type="RefSeq" id="XP_033536655.1">
    <property type="nucleotide sequence ID" value="XM_033678918.1"/>
</dbReference>
<feature type="compositionally biased region" description="Polar residues" evidence="8">
    <location>
        <begin position="526"/>
        <end position="539"/>
    </location>
</feature>
<reference evidence="12" key="2">
    <citation type="submission" date="2020-04" db="EMBL/GenBank/DDBJ databases">
        <authorList>
            <consortium name="NCBI Genome Project"/>
        </authorList>
    </citation>
    <scope>NUCLEOTIDE SEQUENCE</scope>
    <source>
        <strain evidence="12">CBS 781.70</strain>
    </source>
</reference>
<feature type="region of interest" description="Disordered" evidence="8">
    <location>
        <begin position="484"/>
        <end position="550"/>
    </location>
</feature>